<sequence length="267" mass="30647">MNAAAVEPTPVSARGWLDPYRIWLWLQLPLWLVVLVLAGQQLYGWIERPLGQIQIASDRSTGQFKQLSSDQLQQQLWGLPADSYATLDLQRFQQSLEQLAWVHSVQLKRSWPDQLEVVVREQRPIARWGNEGLVNEEGHIFSPAGDFARQQQQRFKELPQLMGPEHRSLGLMAQFHHFSRMLQPLGLELDGLEMEPRGAWTLTLKNGIRLVVGRGQVIEKLQRFKQVYGDLLGRYAERIKQVDVRYTNGLAVTWTEPPTPATPAKKK</sequence>
<accession>A0A369WTH0</accession>
<reference evidence="11 12" key="1">
    <citation type="submission" date="2018-07" db="EMBL/GenBank/DDBJ databases">
        <title>Motiliproteus coralliicola sp. nov., a bacterium isolated from Coral.</title>
        <authorList>
            <person name="Wang G."/>
        </authorList>
    </citation>
    <scope>NUCLEOTIDE SEQUENCE [LARGE SCALE GENOMIC DNA]</scope>
    <source>
        <strain evidence="11 12">C34</strain>
    </source>
</reference>
<dbReference type="GO" id="GO:0043093">
    <property type="term" value="P:FtsZ-dependent cytokinesis"/>
    <property type="evidence" value="ECO:0007669"/>
    <property type="project" value="UniProtKB-UniRule"/>
</dbReference>
<dbReference type="Pfam" id="PF03799">
    <property type="entry name" value="FtsQ_DivIB_C"/>
    <property type="match status" value="1"/>
</dbReference>
<comment type="subcellular location">
    <subcellularLocation>
        <location evidence="9">Cell inner membrane</location>
        <topology evidence="9">Single-pass type II membrane protein</topology>
    </subcellularLocation>
    <subcellularLocation>
        <location evidence="1">Membrane</location>
    </subcellularLocation>
    <text evidence="9">Localizes to the division septum.</text>
</comment>
<evidence type="ECO:0000256" key="5">
    <source>
        <dbReference type="ARBA" id="ARBA00022692"/>
    </source>
</evidence>
<dbReference type="InterPro" id="IPR034746">
    <property type="entry name" value="POTRA"/>
</dbReference>
<dbReference type="Gene3D" id="3.10.20.310">
    <property type="entry name" value="membrane protein fhac"/>
    <property type="match status" value="1"/>
</dbReference>
<comment type="function">
    <text evidence="9">Essential cell division protein. May link together the upstream cell division proteins, which are predominantly cytoplasmic, with the downstream cell division proteins, which are predominantly periplasmic. May control correct divisome assembly.</text>
</comment>
<evidence type="ECO:0000259" key="10">
    <source>
        <dbReference type="PROSITE" id="PS51779"/>
    </source>
</evidence>
<dbReference type="RefSeq" id="WP_114695428.1">
    <property type="nucleotide sequence ID" value="NZ_QQOH01000002.1"/>
</dbReference>
<evidence type="ECO:0000256" key="6">
    <source>
        <dbReference type="ARBA" id="ARBA00022989"/>
    </source>
</evidence>
<keyword evidence="8 9" id="KW-0131">Cell cycle</keyword>
<organism evidence="11 12">
    <name type="scientific">Motiliproteus coralliicola</name>
    <dbReference type="NCBI Taxonomy" id="2283196"/>
    <lineage>
        <taxon>Bacteria</taxon>
        <taxon>Pseudomonadati</taxon>
        <taxon>Pseudomonadota</taxon>
        <taxon>Gammaproteobacteria</taxon>
        <taxon>Oceanospirillales</taxon>
        <taxon>Oceanospirillaceae</taxon>
        <taxon>Motiliproteus</taxon>
    </lineage>
</organism>
<evidence type="ECO:0000313" key="11">
    <source>
        <dbReference type="EMBL" id="RDE22795.1"/>
    </source>
</evidence>
<evidence type="ECO:0000313" key="12">
    <source>
        <dbReference type="Proteomes" id="UP000253769"/>
    </source>
</evidence>
<protein>
    <recommendedName>
        <fullName evidence="9">Cell division protein FtsQ</fullName>
    </recommendedName>
</protein>
<dbReference type="Pfam" id="PF08478">
    <property type="entry name" value="POTRA_1"/>
    <property type="match status" value="1"/>
</dbReference>
<dbReference type="HAMAP" id="MF_00911">
    <property type="entry name" value="FtsQ_subfam"/>
    <property type="match status" value="1"/>
</dbReference>
<evidence type="ECO:0000256" key="1">
    <source>
        <dbReference type="ARBA" id="ARBA00004370"/>
    </source>
</evidence>
<dbReference type="OrthoDB" id="9790370at2"/>
<keyword evidence="3 9" id="KW-0997">Cell inner membrane</keyword>
<keyword evidence="12" id="KW-1185">Reference proteome</keyword>
<dbReference type="InterPro" id="IPR026579">
    <property type="entry name" value="FtsQ"/>
</dbReference>
<evidence type="ECO:0000256" key="2">
    <source>
        <dbReference type="ARBA" id="ARBA00022475"/>
    </source>
</evidence>
<feature type="transmembrane region" description="Helical" evidence="9">
    <location>
        <begin position="20"/>
        <end position="38"/>
    </location>
</feature>
<dbReference type="PROSITE" id="PS51779">
    <property type="entry name" value="POTRA"/>
    <property type="match status" value="1"/>
</dbReference>
<dbReference type="PANTHER" id="PTHR35851:SF1">
    <property type="entry name" value="CELL DIVISION PROTEIN FTSQ"/>
    <property type="match status" value="1"/>
</dbReference>
<name>A0A369WTH0_9GAMM</name>
<dbReference type="GO" id="GO:0005886">
    <property type="term" value="C:plasma membrane"/>
    <property type="evidence" value="ECO:0007669"/>
    <property type="project" value="UniProtKB-SubCell"/>
</dbReference>
<evidence type="ECO:0000256" key="4">
    <source>
        <dbReference type="ARBA" id="ARBA00022618"/>
    </source>
</evidence>
<dbReference type="GO" id="GO:0032153">
    <property type="term" value="C:cell division site"/>
    <property type="evidence" value="ECO:0007669"/>
    <property type="project" value="UniProtKB-UniRule"/>
</dbReference>
<keyword evidence="4 9" id="KW-0132">Cell division</keyword>
<dbReference type="GO" id="GO:0090529">
    <property type="term" value="P:cell septum assembly"/>
    <property type="evidence" value="ECO:0007669"/>
    <property type="project" value="InterPro"/>
</dbReference>
<dbReference type="Gene3D" id="3.40.50.11690">
    <property type="entry name" value="Cell division protein FtsQ/DivIB"/>
    <property type="match status" value="1"/>
</dbReference>
<dbReference type="Proteomes" id="UP000253769">
    <property type="component" value="Unassembled WGS sequence"/>
</dbReference>
<comment type="caution">
    <text evidence="11">The sequence shown here is derived from an EMBL/GenBank/DDBJ whole genome shotgun (WGS) entry which is preliminary data.</text>
</comment>
<feature type="domain" description="POTRA" evidence="10">
    <location>
        <begin position="48"/>
        <end position="122"/>
    </location>
</feature>
<evidence type="ECO:0000256" key="9">
    <source>
        <dbReference type="HAMAP-Rule" id="MF_00911"/>
    </source>
</evidence>
<comment type="similarity">
    <text evidence="9">Belongs to the FtsQ/DivIB family. FtsQ subfamily.</text>
</comment>
<comment type="subunit">
    <text evidence="9">Part of a complex composed of FtsB, FtsL and FtsQ.</text>
</comment>
<proteinExistence type="inferred from homology"/>
<dbReference type="InterPro" id="IPR013685">
    <property type="entry name" value="POTRA_FtsQ_type"/>
</dbReference>
<dbReference type="PANTHER" id="PTHR35851">
    <property type="entry name" value="CELL DIVISION PROTEIN FTSQ"/>
    <property type="match status" value="1"/>
</dbReference>
<gene>
    <name evidence="9" type="primary">ftsQ</name>
    <name evidence="11" type="ORF">DV711_09490</name>
</gene>
<evidence type="ECO:0000256" key="3">
    <source>
        <dbReference type="ARBA" id="ARBA00022519"/>
    </source>
</evidence>
<evidence type="ECO:0000256" key="7">
    <source>
        <dbReference type="ARBA" id="ARBA00023136"/>
    </source>
</evidence>
<keyword evidence="6 9" id="KW-1133">Transmembrane helix</keyword>
<dbReference type="EMBL" id="QQOH01000002">
    <property type="protein sequence ID" value="RDE22795.1"/>
    <property type="molecule type" value="Genomic_DNA"/>
</dbReference>
<keyword evidence="7 9" id="KW-0472">Membrane</keyword>
<keyword evidence="2 9" id="KW-1003">Cell membrane</keyword>
<dbReference type="InterPro" id="IPR005548">
    <property type="entry name" value="Cell_div_FtsQ/DivIB_C"/>
</dbReference>
<keyword evidence="5 9" id="KW-0812">Transmembrane</keyword>
<dbReference type="AlphaFoldDB" id="A0A369WTH0"/>
<dbReference type="InterPro" id="IPR045335">
    <property type="entry name" value="FtsQ_C_sf"/>
</dbReference>
<evidence type="ECO:0000256" key="8">
    <source>
        <dbReference type="ARBA" id="ARBA00023306"/>
    </source>
</evidence>